<evidence type="ECO:0000313" key="3">
    <source>
        <dbReference type="Proteomes" id="UP000823638"/>
    </source>
</evidence>
<dbReference type="Proteomes" id="UP000823638">
    <property type="component" value="Unassembled WGS sequence"/>
</dbReference>
<evidence type="ECO:0000256" key="1">
    <source>
        <dbReference type="SAM" id="Phobius"/>
    </source>
</evidence>
<feature type="transmembrane region" description="Helical" evidence="1">
    <location>
        <begin position="12"/>
        <end position="31"/>
    </location>
</feature>
<dbReference type="AlphaFoldDB" id="A0A9D9HNI7"/>
<feature type="transmembrane region" description="Helical" evidence="1">
    <location>
        <begin position="62"/>
        <end position="82"/>
    </location>
</feature>
<keyword evidence="1" id="KW-1133">Transmembrane helix</keyword>
<sequence>MWYDRNMIIPHEILWLLLAAAVISGTGWFKFLYFISVGYGFSVAGCGAVMLVLFSGRMPPGCLLLCVLLIVYGCRLSGFLLFREIKSASYRFPL</sequence>
<keyword evidence="1" id="KW-0472">Membrane</keyword>
<accession>A0A9D9HNI7</accession>
<protein>
    <submittedName>
        <fullName evidence="2">Uncharacterized protein</fullName>
    </submittedName>
</protein>
<organism evidence="2 3">
    <name type="scientific">Candidatus Gallitreponema excrementavium</name>
    <dbReference type="NCBI Taxonomy" id="2840840"/>
    <lineage>
        <taxon>Bacteria</taxon>
        <taxon>Pseudomonadati</taxon>
        <taxon>Spirochaetota</taxon>
        <taxon>Spirochaetia</taxon>
        <taxon>Spirochaetales</taxon>
        <taxon>Candidatus Gallitreponema</taxon>
    </lineage>
</organism>
<name>A0A9D9HNI7_9SPIR</name>
<gene>
    <name evidence="2" type="ORF">IAA81_03530</name>
</gene>
<reference evidence="2" key="1">
    <citation type="submission" date="2020-10" db="EMBL/GenBank/DDBJ databases">
        <authorList>
            <person name="Gilroy R."/>
        </authorList>
    </citation>
    <scope>NUCLEOTIDE SEQUENCE</scope>
    <source>
        <strain evidence="2">10532</strain>
    </source>
</reference>
<proteinExistence type="predicted"/>
<dbReference type="EMBL" id="JADIMM010000049">
    <property type="protein sequence ID" value="MBO8457282.1"/>
    <property type="molecule type" value="Genomic_DNA"/>
</dbReference>
<comment type="caution">
    <text evidence="2">The sequence shown here is derived from an EMBL/GenBank/DDBJ whole genome shotgun (WGS) entry which is preliminary data.</text>
</comment>
<keyword evidence="1" id="KW-0812">Transmembrane</keyword>
<feature type="transmembrane region" description="Helical" evidence="1">
    <location>
        <begin position="37"/>
        <end position="55"/>
    </location>
</feature>
<evidence type="ECO:0000313" key="2">
    <source>
        <dbReference type="EMBL" id="MBO8457282.1"/>
    </source>
</evidence>
<reference evidence="2" key="2">
    <citation type="journal article" date="2021" name="PeerJ">
        <title>Extensive microbial diversity within the chicken gut microbiome revealed by metagenomics and culture.</title>
        <authorList>
            <person name="Gilroy R."/>
            <person name="Ravi A."/>
            <person name="Getino M."/>
            <person name="Pursley I."/>
            <person name="Horton D.L."/>
            <person name="Alikhan N.F."/>
            <person name="Baker D."/>
            <person name="Gharbi K."/>
            <person name="Hall N."/>
            <person name="Watson M."/>
            <person name="Adriaenssens E.M."/>
            <person name="Foster-Nyarko E."/>
            <person name="Jarju S."/>
            <person name="Secka A."/>
            <person name="Antonio M."/>
            <person name="Oren A."/>
            <person name="Chaudhuri R.R."/>
            <person name="La Ragione R."/>
            <person name="Hildebrand F."/>
            <person name="Pallen M.J."/>
        </authorList>
    </citation>
    <scope>NUCLEOTIDE SEQUENCE</scope>
    <source>
        <strain evidence="2">10532</strain>
    </source>
</reference>